<evidence type="ECO:0000259" key="9">
    <source>
        <dbReference type="Pfam" id="PF26138"/>
    </source>
</evidence>
<dbReference type="PANTHER" id="PTHR22930">
    <property type="match status" value="1"/>
</dbReference>
<feature type="domain" description="DUF8040" evidence="9">
    <location>
        <begin position="85"/>
        <end position="178"/>
    </location>
</feature>
<evidence type="ECO:0000256" key="2">
    <source>
        <dbReference type="ARBA" id="ARBA00004123"/>
    </source>
</evidence>
<dbReference type="InterPro" id="IPR027806">
    <property type="entry name" value="HARBI1_dom"/>
</dbReference>
<comment type="similarity">
    <text evidence="3">Belongs to the HARBI1 family.</text>
</comment>
<evidence type="ECO:0000256" key="3">
    <source>
        <dbReference type="ARBA" id="ARBA00006958"/>
    </source>
</evidence>
<organism evidence="10">
    <name type="scientific">Phallusia mammillata</name>
    <dbReference type="NCBI Taxonomy" id="59560"/>
    <lineage>
        <taxon>Eukaryota</taxon>
        <taxon>Metazoa</taxon>
        <taxon>Chordata</taxon>
        <taxon>Tunicata</taxon>
        <taxon>Ascidiacea</taxon>
        <taxon>Phlebobranchia</taxon>
        <taxon>Ascidiidae</taxon>
        <taxon>Phallusia</taxon>
    </lineage>
</organism>
<dbReference type="GO" id="GO:0004518">
    <property type="term" value="F:nuclease activity"/>
    <property type="evidence" value="ECO:0007669"/>
    <property type="project" value="UniProtKB-KW"/>
</dbReference>
<sequence length="408" mass="47011">MASEANRIEGFQSRAKRVGDHCKVMDKRKLAIFLVFKYIWDCLCMFLYCEQEDKQKKFQYLCSSCLSLKFKVDRRTGRVWMYQRSGNYWESDVQLYNDGQWIENFRMRKSTFMRLLELLCHDIKPDDITVREAISAEKRMAIAIYKLASSAEYRTVAHNFGVSKSSVYNCLKRFCMAINNKLAMFIKMPTENEAKEIAERIKNNQHFPQVYGCIDGSHIPITAPTDGKKDYTNRKGWDSMILQAVVDDNYMFCDINIVMPGSVHDATVFKNSGLFKFADRLPRAPITLNGVEVPLLILGDPAYPMLPWLIKPFIGFNLSPSKESFNCYHSSVRICVENSFGRLKARRRILGKKVDASVELAPYIISACCALHNICEQEHTTIECSELIQILHNHTHGHLRLTLPVLEP</sequence>
<dbReference type="Pfam" id="PF26138">
    <property type="entry name" value="DUF8040"/>
    <property type="match status" value="1"/>
</dbReference>
<keyword evidence="7" id="KW-0539">Nucleus</keyword>
<protein>
    <submittedName>
        <fullName evidence="10">Putative nuclease HARBI1</fullName>
    </submittedName>
</protein>
<dbReference type="PANTHER" id="PTHR22930:SF85">
    <property type="entry name" value="GH03217P-RELATED"/>
    <property type="match status" value="1"/>
</dbReference>
<evidence type="ECO:0000313" key="10">
    <source>
        <dbReference type="EMBL" id="CAB3251793.1"/>
    </source>
</evidence>
<dbReference type="GO" id="GO:0005634">
    <property type="term" value="C:nucleus"/>
    <property type="evidence" value="ECO:0007669"/>
    <property type="project" value="UniProtKB-SubCell"/>
</dbReference>
<gene>
    <name evidence="10" type="primary">Harbi1-001</name>
</gene>
<evidence type="ECO:0000256" key="1">
    <source>
        <dbReference type="ARBA" id="ARBA00001968"/>
    </source>
</evidence>
<keyword evidence="6" id="KW-0378">Hydrolase</keyword>
<evidence type="ECO:0000256" key="5">
    <source>
        <dbReference type="ARBA" id="ARBA00022723"/>
    </source>
</evidence>
<dbReference type="AlphaFoldDB" id="A0A6F9DEZ1"/>
<evidence type="ECO:0000256" key="7">
    <source>
        <dbReference type="ARBA" id="ARBA00023242"/>
    </source>
</evidence>
<dbReference type="GO" id="GO:0046872">
    <property type="term" value="F:metal ion binding"/>
    <property type="evidence" value="ECO:0007669"/>
    <property type="project" value="UniProtKB-KW"/>
</dbReference>
<name>A0A6F9DEZ1_9ASCI</name>
<evidence type="ECO:0000259" key="8">
    <source>
        <dbReference type="Pfam" id="PF13359"/>
    </source>
</evidence>
<proteinExistence type="evidence at transcript level"/>
<feature type="domain" description="DDE Tnp4" evidence="8">
    <location>
        <begin position="214"/>
        <end position="373"/>
    </location>
</feature>
<keyword evidence="4" id="KW-0540">Nuclease</keyword>
<dbReference type="EMBL" id="LR785686">
    <property type="protein sequence ID" value="CAB3251793.1"/>
    <property type="molecule type" value="mRNA"/>
</dbReference>
<dbReference type="GO" id="GO:0016787">
    <property type="term" value="F:hydrolase activity"/>
    <property type="evidence" value="ECO:0007669"/>
    <property type="project" value="UniProtKB-KW"/>
</dbReference>
<comment type="subcellular location">
    <subcellularLocation>
        <location evidence="2">Nucleus</location>
    </subcellularLocation>
</comment>
<dbReference type="InterPro" id="IPR045249">
    <property type="entry name" value="HARBI1-like"/>
</dbReference>
<dbReference type="Pfam" id="PF13359">
    <property type="entry name" value="DDE_Tnp_4"/>
    <property type="match status" value="1"/>
</dbReference>
<reference evidence="10" key="1">
    <citation type="submission" date="2020-04" db="EMBL/GenBank/DDBJ databases">
        <authorList>
            <person name="Neveu A P."/>
        </authorList>
    </citation>
    <scope>NUCLEOTIDE SEQUENCE</scope>
    <source>
        <tissue evidence="10">Whole embryo</tissue>
    </source>
</reference>
<dbReference type="InterPro" id="IPR058353">
    <property type="entry name" value="DUF8040"/>
</dbReference>
<comment type="cofactor">
    <cofactor evidence="1">
        <name>a divalent metal cation</name>
        <dbReference type="ChEBI" id="CHEBI:60240"/>
    </cofactor>
</comment>
<accession>A0A6F9DEZ1</accession>
<evidence type="ECO:0000256" key="4">
    <source>
        <dbReference type="ARBA" id="ARBA00022722"/>
    </source>
</evidence>
<evidence type="ECO:0000256" key="6">
    <source>
        <dbReference type="ARBA" id="ARBA00022801"/>
    </source>
</evidence>
<keyword evidence="5" id="KW-0479">Metal-binding</keyword>